<organism evidence="2 3">
    <name type="scientific">Arthrobacter alpinus</name>
    <dbReference type="NCBI Taxonomy" id="656366"/>
    <lineage>
        <taxon>Bacteria</taxon>
        <taxon>Bacillati</taxon>
        <taxon>Actinomycetota</taxon>
        <taxon>Actinomycetes</taxon>
        <taxon>Micrococcales</taxon>
        <taxon>Micrococcaceae</taxon>
        <taxon>Arthrobacter</taxon>
    </lineage>
</organism>
<reference evidence="2 3" key="1">
    <citation type="submission" date="2016-10" db="EMBL/GenBank/DDBJ databases">
        <authorList>
            <person name="de Groot N.N."/>
        </authorList>
    </citation>
    <scope>NUCLEOTIDE SEQUENCE [LARGE SCALE GENOMIC DNA]</scope>
    <source>
        <strain evidence="2 3">DSM 22274</strain>
    </source>
</reference>
<evidence type="ECO:0000313" key="3">
    <source>
        <dbReference type="Proteomes" id="UP000182725"/>
    </source>
</evidence>
<name>A0A1H5KFD0_9MICC</name>
<protein>
    <recommendedName>
        <fullName evidence="4">Gram-positive cocci surface proteins LPxTG domain-containing protein</fullName>
    </recommendedName>
</protein>
<keyword evidence="1" id="KW-1133">Transmembrane helix</keyword>
<keyword evidence="1" id="KW-0812">Transmembrane</keyword>
<evidence type="ECO:0008006" key="4">
    <source>
        <dbReference type="Google" id="ProtNLM"/>
    </source>
</evidence>
<proteinExistence type="predicted"/>
<dbReference type="Proteomes" id="UP000182725">
    <property type="component" value="Unassembled WGS sequence"/>
</dbReference>
<accession>A0A1H5KFD0</accession>
<feature type="transmembrane region" description="Helical" evidence="1">
    <location>
        <begin position="222"/>
        <end position="239"/>
    </location>
</feature>
<keyword evidence="1" id="KW-0472">Membrane</keyword>
<evidence type="ECO:0000313" key="2">
    <source>
        <dbReference type="EMBL" id="SEE63499.1"/>
    </source>
</evidence>
<sequence length="247" mass="24626">MGRGWSGAPRGTPGNAGGKRLRVLSGVLLAVAASTAGGVYGATAASAEILVPVPETGASGMLSLSSSVYPLTFPALDPGDVFSFQIGVGLSGANKGTASLQIAATGSLAQAGGYTMQIQECASLWDGTSGINQDLGCASGATTVIPAQPIAGVDQAIKLPLSDLTAKPSKYLLVKLQRPATATALPLDSTLNLGIGVFGFGDDPAAVDEEHLATTGSRIQPFLWAGGVLLVAGAGVVVAHKRKGRTS</sequence>
<dbReference type="AlphaFoldDB" id="A0A1H5KFD0"/>
<dbReference type="EMBL" id="FNTV01000001">
    <property type="protein sequence ID" value="SEE63499.1"/>
    <property type="molecule type" value="Genomic_DNA"/>
</dbReference>
<gene>
    <name evidence="2" type="ORF">SAMN04489740_1989</name>
</gene>
<evidence type="ECO:0000256" key="1">
    <source>
        <dbReference type="SAM" id="Phobius"/>
    </source>
</evidence>